<keyword evidence="5" id="KW-0862">Zinc</keyword>
<feature type="compositionally biased region" description="Basic and acidic residues" evidence="8">
    <location>
        <begin position="216"/>
        <end position="233"/>
    </location>
</feature>
<dbReference type="PANTHER" id="PTHR40626">
    <property type="entry name" value="MIP31509P"/>
    <property type="match status" value="1"/>
</dbReference>
<evidence type="ECO:0000256" key="7">
    <source>
        <dbReference type="PROSITE-ProRule" id="PRU00042"/>
    </source>
</evidence>
<feature type="domain" description="C2H2-type" evidence="9">
    <location>
        <begin position="18"/>
        <end position="48"/>
    </location>
</feature>
<dbReference type="GO" id="GO:0005634">
    <property type="term" value="C:nucleus"/>
    <property type="evidence" value="ECO:0007669"/>
    <property type="project" value="UniProtKB-SubCell"/>
</dbReference>
<feature type="compositionally biased region" description="Pro residues" evidence="8">
    <location>
        <begin position="200"/>
        <end position="210"/>
    </location>
</feature>
<dbReference type="InterPro" id="IPR051059">
    <property type="entry name" value="VerF-like"/>
</dbReference>
<keyword evidence="4 7" id="KW-0863">Zinc-finger</keyword>
<feature type="compositionally biased region" description="Low complexity" evidence="8">
    <location>
        <begin position="187"/>
        <end position="199"/>
    </location>
</feature>
<dbReference type="GeneID" id="96903439"/>
<evidence type="ECO:0000256" key="6">
    <source>
        <dbReference type="ARBA" id="ARBA00023242"/>
    </source>
</evidence>
<dbReference type="PANTHER" id="PTHR40626:SF32">
    <property type="entry name" value="ZINC FINGER PROTEIN RST2"/>
    <property type="match status" value="1"/>
</dbReference>
<dbReference type="InParanoid" id="G0VE42"/>
<gene>
    <name evidence="10" type="primary">NCAS0D02520</name>
    <name evidence="10" type="ordered locus">NCAS_0D02520</name>
</gene>
<dbReference type="PROSITE" id="PS50157">
    <property type="entry name" value="ZINC_FINGER_C2H2_2"/>
    <property type="match status" value="2"/>
</dbReference>
<proteinExistence type="predicted"/>
<reference key="2">
    <citation type="submission" date="2011-08" db="EMBL/GenBank/DDBJ databases">
        <title>Genome sequence of Naumovozyma castellii.</title>
        <authorList>
            <person name="Gordon J.L."/>
            <person name="Armisen D."/>
            <person name="Proux-Wera E."/>
            <person name="OhEigeartaigh S.S."/>
            <person name="Byrne K.P."/>
            <person name="Wolfe K.H."/>
        </authorList>
    </citation>
    <scope>NUCLEOTIDE SEQUENCE</scope>
    <source>
        <strain>Type strain:CBS 4309</strain>
    </source>
</reference>
<dbReference type="SMART" id="SM00355">
    <property type="entry name" value="ZnF_C2H2"/>
    <property type="match status" value="2"/>
</dbReference>
<dbReference type="Pfam" id="PF00096">
    <property type="entry name" value="zf-C2H2"/>
    <property type="match status" value="2"/>
</dbReference>
<dbReference type="GO" id="GO:0000785">
    <property type="term" value="C:chromatin"/>
    <property type="evidence" value="ECO:0007669"/>
    <property type="project" value="TreeGrafter"/>
</dbReference>
<keyword evidence="11" id="KW-1185">Reference proteome</keyword>
<evidence type="ECO:0000256" key="8">
    <source>
        <dbReference type="SAM" id="MobiDB-lite"/>
    </source>
</evidence>
<evidence type="ECO:0000256" key="4">
    <source>
        <dbReference type="ARBA" id="ARBA00022771"/>
    </source>
</evidence>
<organism evidence="10 11">
    <name type="scientific">Naumovozyma castellii</name>
    <name type="common">Yeast</name>
    <name type="synonym">Saccharomyces castellii</name>
    <dbReference type="NCBI Taxonomy" id="27288"/>
    <lineage>
        <taxon>Eukaryota</taxon>
        <taxon>Fungi</taxon>
        <taxon>Dikarya</taxon>
        <taxon>Ascomycota</taxon>
        <taxon>Saccharomycotina</taxon>
        <taxon>Saccharomycetes</taxon>
        <taxon>Saccharomycetales</taxon>
        <taxon>Saccharomycetaceae</taxon>
        <taxon>Naumovozyma</taxon>
    </lineage>
</organism>
<evidence type="ECO:0000256" key="2">
    <source>
        <dbReference type="ARBA" id="ARBA00022723"/>
    </source>
</evidence>
<dbReference type="HOGENOM" id="CLU_1142836_0_0_1"/>
<evidence type="ECO:0000256" key="5">
    <source>
        <dbReference type="ARBA" id="ARBA00022833"/>
    </source>
</evidence>
<keyword evidence="6" id="KW-0539">Nucleus</keyword>
<comment type="subcellular location">
    <subcellularLocation>
        <location evidence="1">Nucleus</location>
    </subcellularLocation>
</comment>
<keyword evidence="3" id="KW-0677">Repeat</keyword>
<feature type="compositionally biased region" description="Polar residues" evidence="8">
    <location>
        <begin position="177"/>
        <end position="186"/>
    </location>
</feature>
<protein>
    <recommendedName>
        <fullName evidence="9">C2H2-type domain-containing protein</fullName>
    </recommendedName>
</protein>
<dbReference type="Gene3D" id="3.30.160.60">
    <property type="entry name" value="Classic Zinc Finger"/>
    <property type="match status" value="2"/>
</dbReference>
<dbReference type="GO" id="GO:0008270">
    <property type="term" value="F:zinc ion binding"/>
    <property type="evidence" value="ECO:0007669"/>
    <property type="project" value="UniProtKB-KW"/>
</dbReference>
<name>G0VE42_NAUCA</name>
<dbReference type="OrthoDB" id="10018191at2759"/>
<dbReference type="PROSITE" id="PS00028">
    <property type="entry name" value="ZINC_FINGER_C2H2_1"/>
    <property type="match status" value="1"/>
</dbReference>
<dbReference type="AlphaFoldDB" id="G0VE42"/>
<dbReference type="InterPro" id="IPR013087">
    <property type="entry name" value="Znf_C2H2_type"/>
</dbReference>
<dbReference type="FunFam" id="3.30.160.60:FF:002343">
    <property type="entry name" value="Zinc finger protein 33A"/>
    <property type="match status" value="1"/>
</dbReference>
<dbReference type="GO" id="GO:0000981">
    <property type="term" value="F:DNA-binding transcription factor activity, RNA polymerase II-specific"/>
    <property type="evidence" value="ECO:0007669"/>
    <property type="project" value="InterPro"/>
</dbReference>
<evidence type="ECO:0000259" key="9">
    <source>
        <dbReference type="PROSITE" id="PS50157"/>
    </source>
</evidence>
<keyword evidence="2" id="KW-0479">Metal-binding</keyword>
<dbReference type="eggNOG" id="KOG1721">
    <property type="taxonomic scope" value="Eukaryota"/>
</dbReference>
<evidence type="ECO:0000256" key="1">
    <source>
        <dbReference type="ARBA" id="ARBA00004123"/>
    </source>
</evidence>
<dbReference type="InterPro" id="IPR036236">
    <property type="entry name" value="Znf_C2H2_sf"/>
</dbReference>
<dbReference type="EMBL" id="HE576755">
    <property type="protein sequence ID" value="CCC69833.1"/>
    <property type="molecule type" value="Genomic_DNA"/>
</dbReference>
<evidence type="ECO:0000256" key="3">
    <source>
        <dbReference type="ARBA" id="ARBA00022737"/>
    </source>
</evidence>
<dbReference type="SUPFAM" id="SSF57667">
    <property type="entry name" value="beta-beta-alpha zinc fingers"/>
    <property type="match status" value="1"/>
</dbReference>
<feature type="domain" description="C2H2-type" evidence="9">
    <location>
        <begin position="49"/>
        <end position="72"/>
    </location>
</feature>
<evidence type="ECO:0000313" key="10">
    <source>
        <dbReference type="EMBL" id="CCC69833.1"/>
    </source>
</evidence>
<dbReference type="GO" id="GO:0000978">
    <property type="term" value="F:RNA polymerase II cis-regulatory region sequence-specific DNA binding"/>
    <property type="evidence" value="ECO:0007669"/>
    <property type="project" value="InterPro"/>
</dbReference>
<dbReference type="KEGG" id="ncs:NCAS_0D02520"/>
<dbReference type="RefSeq" id="XP_003676194.1">
    <property type="nucleotide sequence ID" value="XM_003676146.1"/>
</dbReference>
<sequence length="243" mass="27393">MSPPRNRRQVKRKKKKNFKCTGFGDCHMAFSRMEHLARHIRKHTGEKPFKCDVCLKCFSRLDNLKQHRLSVHLKIINMAELPPTSIDFIHKQDSVKIPTTPSYSHENANASASTIPYHNDNNIGRAVPSLPITTIFPTNIGNRLIRQRPYLLPPVNISNQPAPINVISRHSPLKLSYTMNPDFQSRNNNNNNVSNSTVPPNAPPPPPQAPPTVTTSEKKETPVSPKLTRESRLSVDYIISDDG</sequence>
<reference evidence="10 11" key="1">
    <citation type="journal article" date="2011" name="Proc. Natl. Acad. Sci. U.S.A.">
        <title>Evolutionary erosion of yeast sex chromosomes by mating-type switching accidents.</title>
        <authorList>
            <person name="Gordon J.L."/>
            <person name="Armisen D."/>
            <person name="Proux-Wera E."/>
            <person name="Oheigeartaigh S.S."/>
            <person name="Byrne K.P."/>
            <person name="Wolfe K.H."/>
        </authorList>
    </citation>
    <scope>NUCLEOTIDE SEQUENCE [LARGE SCALE GENOMIC DNA]</scope>
    <source>
        <strain evidence="11">ATCC 76901 / BCRC 22586 / CBS 4309 / NBRC 1992 / NRRL Y-12630</strain>
    </source>
</reference>
<feature type="region of interest" description="Disordered" evidence="8">
    <location>
        <begin position="177"/>
        <end position="243"/>
    </location>
</feature>
<dbReference type="Proteomes" id="UP000001640">
    <property type="component" value="Chromosome 4"/>
</dbReference>
<evidence type="ECO:0000313" key="11">
    <source>
        <dbReference type="Proteomes" id="UP000001640"/>
    </source>
</evidence>
<accession>G0VE42</accession>